<dbReference type="GO" id="GO:0008168">
    <property type="term" value="F:methyltransferase activity"/>
    <property type="evidence" value="ECO:0007669"/>
    <property type="project" value="UniProtKB-KW"/>
</dbReference>
<evidence type="ECO:0000256" key="13">
    <source>
        <dbReference type="ARBA" id="ARBA00023136"/>
    </source>
</evidence>
<dbReference type="GO" id="GO:0032259">
    <property type="term" value="P:methylation"/>
    <property type="evidence" value="ECO:0007669"/>
    <property type="project" value="UniProtKB-KW"/>
</dbReference>
<gene>
    <name evidence="16" type="ORF">FFLO_05902</name>
</gene>
<evidence type="ECO:0000313" key="16">
    <source>
        <dbReference type="EMBL" id="KAG7528842.1"/>
    </source>
</evidence>
<evidence type="ECO:0000256" key="12">
    <source>
        <dbReference type="ARBA" id="ARBA00023098"/>
    </source>
</evidence>
<keyword evidence="8" id="KW-0949">S-adenosyl-L-methionine</keyword>
<comment type="caution">
    <text evidence="16">The sequence shown here is derived from an EMBL/GenBank/DDBJ whole genome shotgun (WGS) entry which is preliminary data.</text>
</comment>
<keyword evidence="17" id="KW-1185">Reference proteome</keyword>
<dbReference type="InterPro" id="IPR029063">
    <property type="entry name" value="SAM-dependent_MTases_sf"/>
</dbReference>
<organism evidence="16 17">
    <name type="scientific">Filobasidium floriforme</name>
    <dbReference type="NCBI Taxonomy" id="5210"/>
    <lineage>
        <taxon>Eukaryota</taxon>
        <taxon>Fungi</taxon>
        <taxon>Dikarya</taxon>
        <taxon>Basidiomycota</taxon>
        <taxon>Agaricomycotina</taxon>
        <taxon>Tremellomycetes</taxon>
        <taxon>Filobasidiales</taxon>
        <taxon>Filobasidiaceae</taxon>
        <taxon>Filobasidium</taxon>
    </lineage>
</organism>
<evidence type="ECO:0000256" key="7">
    <source>
        <dbReference type="ARBA" id="ARBA00022679"/>
    </source>
</evidence>
<keyword evidence="12" id="KW-0443">Lipid metabolism</keyword>
<feature type="transmembrane region" description="Helical" evidence="15">
    <location>
        <begin position="71"/>
        <end position="92"/>
    </location>
</feature>
<dbReference type="OrthoDB" id="412182at2759"/>
<comment type="pathway">
    <text evidence="3">Sphingolipid metabolism.</text>
</comment>
<dbReference type="EMBL" id="JABELV010000165">
    <property type="protein sequence ID" value="KAG7528842.1"/>
    <property type="molecule type" value="Genomic_DNA"/>
</dbReference>
<accession>A0A8K0JHR7</accession>
<evidence type="ECO:0000256" key="1">
    <source>
        <dbReference type="ARBA" id="ARBA00004141"/>
    </source>
</evidence>
<proteinExistence type="inferred from homology"/>
<keyword evidence="13 15" id="KW-0472">Membrane</keyword>
<evidence type="ECO:0000256" key="9">
    <source>
        <dbReference type="ARBA" id="ARBA00022692"/>
    </source>
</evidence>
<keyword evidence="9 15" id="KW-0812">Transmembrane</keyword>
<keyword evidence="6" id="KW-0489">Methyltransferase</keyword>
<evidence type="ECO:0000256" key="3">
    <source>
        <dbReference type="ARBA" id="ARBA00004991"/>
    </source>
</evidence>
<dbReference type="Proteomes" id="UP000812966">
    <property type="component" value="Unassembled WGS sequence"/>
</dbReference>
<reference evidence="16" key="1">
    <citation type="submission" date="2020-04" db="EMBL/GenBank/DDBJ databases">
        <title>Analysis of mating type loci in Filobasidium floriforme.</title>
        <authorList>
            <person name="Nowrousian M."/>
        </authorList>
    </citation>
    <scope>NUCLEOTIDE SEQUENCE</scope>
    <source>
        <strain evidence="16">CBS 6242</strain>
    </source>
</reference>
<sequence>MSQADTKTTQYMGTVGPCGVRTTNWPAIANPKLPAEGSSSFSNVHLFLCIVLFPRLLQAILPFPFRISNSWTWYFFLVALFGVPVAISYWWVMSRIGTRVNEKCVLPGRGLEGYVTIKDEKLRRLYGGVGNKIPMQAFHDAYFEGKLEFKGDVLEQMEYRHDWATFPLTADHFRYVLTQLIPDVIFHSEGQDEDQVRDHYDRGDDFYEWFLGPRMIYTSGIISDPTKFETLEQLQDNKLALVCEKLDLKPSDRLLDIGCGWGTLAAYAGKNYGCDVTGVTLAKKQTAFGNERLRKNGVEPSQGRILCTDFRHLPAEAGKFNKIVSLEMAEHVGIRRYSTFLNQVYNLLEDDGIFVFQVAGIRTRWQFEDLNWGLFMNKYVFPGADASCALNWVIAKLEHANFEVRSIDVLGVHYSATIHRWYLNWVSNKDKVIAKYGERWYRIWVFFLAYSVIASRQGSASVFQITLHKNLNAFNRVEGALAHTSLDRLRSGDLDGLKSVE</sequence>
<evidence type="ECO:0000256" key="10">
    <source>
        <dbReference type="ARBA" id="ARBA00022919"/>
    </source>
</evidence>
<evidence type="ECO:0000256" key="6">
    <source>
        <dbReference type="ARBA" id="ARBA00022603"/>
    </source>
</evidence>
<dbReference type="AlphaFoldDB" id="A0A8K0JHR7"/>
<keyword evidence="5" id="KW-0444">Lipid biosynthesis</keyword>
<evidence type="ECO:0000256" key="15">
    <source>
        <dbReference type="SAM" id="Phobius"/>
    </source>
</evidence>
<dbReference type="Gene3D" id="3.40.50.150">
    <property type="entry name" value="Vaccinia Virus protein VP39"/>
    <property type="match status" value="1"/>
</dbReference>
<dbReference type="SUPFAM" id="SSF53335">
    <property type="entry name" value="S-adenosyl-L-methionine-dependent methyltransferases"/>
    <property type="match status" value="1"/>
</dbReference>
<evidence type="ECO:0000256" key="2">
    <source>
        <dbReference type="ARBA" id="ARBA00004760"/>
    </source>
</evidence>
<dbReference type="PANTHER" id="PTHR45197:SF1">
    <property type="entry name" value="SPHINGOLIPID C9-METHYLTRANSFERASE A-RELATED"/>
    <property type="match status" value="1"/>
</dbReference>
<name>A0A8K0JHR7_9TREE</name>
<comment type="subcellular location">
    <subcellularLocation>
        <location evidence="1">Membrane</location>
        <topology evidence="1">Multi-pass membrane protein</topology>
    </subcellularLocation>
</comment>
<keyword evidence="10" id="KW-0746">Sphingolipid metabolism</keyword>
<protein>
    <recommendedName>
        <fullName evidence="14">sphingolipid C(9)-methyltransferase</fullName>
        <ecNumber evidence="14">2.1.1.317</ecNumber>
    </recommendedName>
</protein>
<dbReference type="GO" id="GO:0016020">
    <property type="term" value="C:membrane"/>
    <property type="evidence" value="ECO:0007669"/>
    <property type="project" value="UniProtKB-SubCell"/>
</dbReference>
<evidence type="ECO:0000256" key="11">
    <source>
        <dbReference type="ARBA" id="ARBA00022989"/>
    </source>
</evidence>
<keyword evidence="11 15" id="KW-1133">Transmembrane helix</keyword>
<dbReference type="EC" id="2.1.1.317" evidence="14"/>
<evidence type="ECO:0000256" key="8">
    <source>
        <dbReference type="ARBA" id="ARBA00022691"/>
    </source>
</evidence>
<comment type="similarity">
    <text evidence="4">Belongs to the CFA/CMAS family.</text>
</comment>
<evidence type="ECO:0000256" key="5">
    <source>
        <dbReference type="ARBA" id="ARBA00022516"/>
    </source>
</evidence>
<dbReference type="CDD" id="cd02440">
    <property type="entry name" value="AdoMet_MTases"/>
    <property type="match status" value="1"/>
</dbReference>
<keyword evidence="7" id="KW-0808">Transferase</keyword>
<evidence type="ECO:0000313" key="17">
    <source>
        <dbReference type="Proteomes" id="UP000812966"/>
    </source>
</evidence>
<evidence type="ECO:0000256" key="4">
    <source>
        <dbReference type="ARBA" id="ARBA00010815"/>
    </source>
</evidence>
<dbReference type="Pfam" id="PF02353">
    <property type="entry name" value="CMAS"/>
    <property type="match status" value="1"/>
</dbReference>
<dbReference type="GO" id="GO:0006665">
    <property type="term" value="P:sphingolipid metabolic process"/>
    <property type="evidence" value="ECO:0007669"/>
    <property type="project" value="UniProtKB-KW"/>
</dbReference>
<dbReference type="PANTHER" id="PTHR45197">
    <property type="entry name" value="SYNTHASE, PUTATIVE (AFU_ORTHOLOGUE AFUA_7G04190)-RELATED"/>
    <property type="match status" value="1"/>
</dbReference>
<dbReference type="InterPro" id="IPR052290">
    <property type="entry name" value="Sphingo_C9-MT"/>
</dbReference>
<comment type="pathway">
    <text evidence="2">Lipid metabolism; sphingolipid metabolism.</text>
</comment>
<evidence type="ECO:0000256" key="14">
    <source>
        <dbReference type="ARBA" id="ARBA00039020"/>
    </source>
</evidence>